<dbReference type="PANTHER" id="PTHR24171:SF8">
    <property type="entry name" value="BRCA1-ASSOCIATED RING DOMAIN PROTEIN 1"/>
    <property type="match status" value="1"/>
</dbReference>
<dbReference type="InterPro" id="IPR036770">
    <property type="entry name" value="Ankyrin_rpt-contain_sf"/>
</dbReference>
<dbReference type="EMBL" id="QLNT01000002">
    <property type="protein sequence ID" value="KAF3076556.1"/>
    <property type="molecule type" value="Genomic_DNA"/>
</dbReference>
<feature type="repeat" description="ANK" evidence="3">
    <location>
        <begin position="1089"/>
        <end position="1121"/>
    </location>
</feature>
<feature type="repeat" description="ANK" evidence="3">
    <location>
        <begin position="1018"/>
        <end position="1050"/>
    </location>
</feature>
<dbReference type="GO" id="GO:0085020">
    <property type="term" value="P:protein K6-linked ubiquitination"/>
    <property type="evidence" value="ECO:0007669"/>
    <property type="project" value="TreeGrafter"/>
</dbReference>
<feature type="domain" description="GPI inositol-deacylase winged helix" evidence="4">
    <location>
        <begin position="676"/>
        <end position="756"/>
    </location>
</feature>
<dbReference type="SUPFAM" id="SSF48403">
    <property type="entry name" value="Ankyrin repeat"/>
    <property type="match status" value="2"/>
</dbReference>
<dbReference type="Gene3D" id="3.40.50.300">
    <property type="entry name" value="P-loop containing nucleotide triphosphate hydrolases"/>
    <property type="match status" value="1"/>
</dbReference>
<evidence type="ECO:0000313" key="6">
    <source>
        <dbReference type="EMBL" id="KAF3076556.1"/>
    </source>
</evidence>
<feature type="repeat" description="ANK" evidence="3">
    <location>
        <begin position="859"/>
        <end position="891"/>
    </location>
</feature>
<dbReference type="Pfam" id="PF00023">
    <property type="entry name" value="Ank"/>
    <property type="match status" value="1"/>
</dbReference>
<sequence length="1309" mass="143270">MATQTATETKTHNEYTVGWVCALPKEQTAATAMLDQRHGDLPKPANDSNTYTLGSIGNHNIVIACLPKGHIGNSPAATVAAQMVSTFPSVRFGLMVGIGGGVPPKVRLGDVVVSTPVGNFPGVVQWDLGKAKDGNFERTGSLNNPPASLLTALTKLETEHELVGSKIPEYLDQLKQNWPRLAAKYLRSDSLEDICFKADYSHVYQSTTEDHVSSGSSYESEEEESCQYCDKTKIIKRKPRDMRVHYGIIASGNQVIKSATHRDKLNNDLGGHLLCIEMEAAGLMNNFPCIVIRGICDYADSHKNKDWQEYAAAVAAAFAKELLGYAQPSDVGIERTIKEVLGDVLTNVSSTKADVSYIKSNLDNDEDLRILEWVTSIDYGSQQSDFLRRREPGTGQWLIDSREYQDWLGARKQTLFCPGIPGAGKTILTSIVVDHLESTYRADPTIRIAYIYCNYRRQEEQSIEKLLGSLLKQLSQGENCIPNCLKGFYKHHEKKRTQLSLLEIQTALQSAAENYSTVFIVIDALDECQNLDGSRQKFLTELFSLQEKSGCNLFMTSRVIPEIVDRFNGISMSLEIRASTEDIERYLKGNTGQLPAFVQQSQELQQMIAAEISKAVDGMFLLAQIYLNSLNDKMTPKAMKNALKGFHKPISGLDEAEKTGVLAQAYEQAMLRINGQQSGFKELAHKVLLWIVCAERQLTTTELQHALAVEIGELEIDKENLPSIQDMVSVCAGLVTVDYESSIIRLVHYTTQEYFNQTRKLWFPDADVNMTDICVSYLLFEDFENEPTADYFWGRSQPNSLYSYAAQNWGHHARKASKPSHRVMEFLECKTKMNASIQWLMADASHFKDWYWGKQRPTFGMTNLHLGAYFGIEETVKTLLKKPINVNQKDEKGSTPLLLAARNGHEAVVKLLLAMPNINIKLMDGQDNTRLLRAASNGHDAVVKLLLSAGVDPNFGNGYQTPLSKAAEGGHEAVVKLLLAMSNNDIHLPLYGAVVHEHAAVVKLLLAAGADPDLGRSHYTTPLMCAVNNGDVSSAEMLLAAGADPNLRDQSYAAPLSRAASNGDVSITKMLLAAGADPNLSPNIRPGQSGATPLLNAVNQGHDAVVKLLLAAGADPNLRGQSGAAPLLNAAARGHEVVAKLLLAAGADPDLGDKDGETWLHIAASKGRETTVKHLLAAGANPQLENKQGQTPLLHAAMKGHKVVVELLLKAGAHPDVRGNYGITPLSIATRSGYQDVVKLLLAAGADPDLGDKVGSTPLLTAQKRGHEEGVYLPPNKRAKVVDLADRGIMTRPSASIESGRKRRNDEVE</sequence>
<feature type="repeat" description="ANK" evidence="3">
    <location>
        <begin position="1221"/>
        <end position="1253"/>
    </location>
</feature>
<evidence type="ECO:0000256" key="3">
    <source>
        <dbReference type="PROSITE-ProRule" id="PRU00023"/>
    </source>
</evidence>
<feature type="domain" description="Nephrocystin 3-like N-terminal" evidence="5">
    <location>
        <begin position="393"/>
        <end position="558"/>
    </location>
</feature>
<feature type="repeat" description="ANK" evidence="3">
    <location>
        <begin position="926"/>
        <end position="958"/>
    </location>
</feature>
<evidence type="ECO:0000259" key="5">
    <source>
        <dbReference type="Pfam" id="PF24883"/>
    </source>
</evidence>
<dbReference type="Pfam" id="PF24883">
    <property type="entry name" value="NPHP3_N"/>
    <property type="match status" value="1"/>
</dbReference>
<name>A0A9P4XP70_9HYPO</name>
<keyword evidence="7" id="KW-1185">Reference proteome</keyword>
<dbReference type="InterPro" id="IPR027417">
    <property type="entry name" value="P-loop_NTPase"/>
</dbReference>
<accession>A0A9P4XP70</accession>
<evidence type="ECO:0000256" key="1">
    <source>
        <dbReference type="ARBA" id="ARBA00022737"/>
    </source>
</evidence>
<dbReference type="Proteomes" id="UP000801864">
    <property type="component" value="Unassembled WGS sequence"/>
</dbReference>
<dbReference type="Pfam" id="PF22939">
    <property type="entry name" value="WHD_GPIID"/>
    <property type="match status" value="1"/>
</dbReference>
<feature type="repeat" description="ANK" evidence="3">
    <location>
        <begin position="1155"/>
        <end position="1187"/>
    </location>
</feature>
<dbReference type="InterPro" id="IPR056884">
    <property type="entry name" value="NPHP3-like_N"/>
</dbReference>
<dbReference type="InterPro" id="IPR054471">
    <property type="entry name" value="GPIID_WHD"/>
</dbReference>
<feature type="repeat" description="ANK" evidence="3">
    <location>
        <begin position="1051"/>
        <end position="1083"/>
    </location>
</feature>
<dbReference type="SMART" id="SM00248">
    <property type="entry name" value="ANK"/>
    <property type="match status" value="12"/>
</dbReference>
<dbReference type="InterPro" id="IPR035994">
    <property type="entry name" value="Nucleoside_phosphorylase_sf"/>
</dbReference>
<feature type="repeat" description="ANK" evidence="3">
    <location>
        <begin position="1188"/>
        <end position="1220"/>
    </location>
</feature>
<dbReference type="SUPFAM" id="SSF52540">
    <property type="entry name" value="P-loop containing nucleoside triphosphate hydrolases"/>
    <property type="match status" value="1"/>
</dbReference>
<proteinExistence type="predicted"/>
<feature type="repeat" description="ANK" evidence="3">
    <location>
        <begin position="892"/>
        <end position="913"/>
    </location>
</feature>
<dbReference type="GO" id="GO:0004842">
    <property type="term" value="F:ubiquitin-protein transferase activity"/>
    <property type="evidence" value="ECO:0007669"/>
    <property type="project" value="TreeGrafter"/>
</dbReference>
<gene>
    <name evidence="6" type="ORF">CFAM422_001109</name>
</gene>
<organism evidence="6 7">
    <name type="scientific">Trichoderma lentiforme</name>
    <dbReference type="NCBI Taxonomy" id="1567552"/>
    <lineage>
        <taxon>Eukaryota</taxon>
        <taxon>Fungi</taxon>
        <taxon>Dikarya</taxon>
        <taxon>Ascomycota</taxon>
        <taxon>Pezizomycotina</taxon>
        <taxon>Sordariomycetes</taxon>
        <taxon>Hypocreomycetidae</taxon>
        <taxon>Hypocreales</taxon>
        <taxon>Hypocreaceae</taxon>
        <taxon>Trichoderma</taxon>
    </lineage>
</organism>
<dbReference type="PROSITE" id="PS50297">
    <property type="entry name" value="ANK_REP_REGION"/>
    <property type="match status" value="9"/>
</dbReference>
<dbReference type="Pfam" id="PF12796">
    <property type="entry name" value="Ank_2"/>
    <property type="match status" value="4"/>
</dbReference>
<dbReference type="InterPro" id="IPR002110">
    <property type="entry name" value="Ankyrin_rpt"/>
</dbReference>
<dbReference type="PANTHER" id="PTHR24171">
    <property type="entry name" value="ANKYRIN REPEAT DOMAIN-CONTAINING PROTEIN 39-RELATED"/>
    <property type="match status" value="1"/>
</dbReference>
<protein>
    <submittedName>
        <fullName evidence="6">Ankyrin repeat, PH and SEC7 domain containing protein secG</fullName>
    </submittedName>
</protein>
<feature type="repeat" description="ANK" evidence="3">
    <location>
        <begin position="1122"/>
        <end position="1154"/>
    </location>
</feature>
<reference evidence="6 7" key="1">
    <citation type="submission" date="2018-06" db="EMBL/GenBank/DDBJ databases">
        <title>Genome analysis of cellulolytic fungus Trichoderma lentiforme CFAM-422.</title>
        <authorList>
            <person name="Steindorff A.S."/>
            <person name="Formighieri E.F."/>
            <person name="Midorikawa G.E.O."/>
            <person name="Tamietti M.S."/>
            <person name="Ramos E.Z."/>
            <person name="Silva A.S."/>
            <person name="Bon E.P.S."/>
            <person name="Mendes T.D."/>
            <person name="Damaso M.C.T."/>
            <person name="Favaro L.C.L."/>
        </authorList>
    </citation>
    <scope>NUCLEOTIDE SEQUENCE [LARGE SCALE GENOMIC DNA]</scope>
    <source>
        <strain evidence="6 7">CFAM-422</strain>
    </source>
</reference>
<dbReference type="GO" id="GO:0009116">
    <property type="term" value="P:nucleoside metabolic process"/>
    <property type="evidence" value="ECO:0007669"/>
    <property type="project" value="InterPro"/>
</dbReference>
<dbReference type="PROSITE" id="PS50088">
    <property type="entry name" value="ANK_REPEAT"/>
    <property type="match status" value="11"/>
</dbReference>
<evidence type="ECO:0000256" key="2">
    <source>
        <dbReference type="ARBA" id="ARBA00023043"/>
    </source>
</evidence>
<dbReference type="Gene3D" id="3.40.50.1580">
    <property type="entry name" value="Nucleoside phosphorylase domain"/>
    <property type="match status" value="1"/>
</dbReference>
<keyword evidence="1" id="KW-0677">Repeat</keyword>
<dbReference type="SUPFAM" id="SSF53167">
    <property type="entry name" value="Purine and uridine phosphorylases"/>
    <property type="match status" value="1"/>
</dbReference>
<dbReference type="Gene3D" id="1.25.40.20">
    <property type="entry name" value="Ankyrin repeat-containing domain"/>
    <property type="match status" value="4"/>
</dbReference>
<keyword evidence="2 3" id="KW-0040">ANK repeat</keyword>
<evidence type="ECO:0000313" key="7">
    <source>
        <dbReference type="Proteomes" id="UP000801864"/>
    </source>
</evidence>
<comment type="caution">
    <text evidence="6">The sequence shown here is derived from an EMBL/GenBank/DDBJ whole genome shotgun (WGS) entry which is preliminary data.</text>
</comment>
<dbReference type="PRINTS" id="PR01415">
    <property type="entry name" value="ANKYRIN"/>
</dbReference>
<feature type="repeat" description="ANK" evidence="3">
    <location>
        <begin position="985"/>
        <end position="1017"/>
    </location>
</feature>
<evidence type="ECO:0000259" key="4">
    <source>
        <dbReference type="Pfam" id="PF22939"/>
    </source>
</evidence>